<dbReference type="AlphaFoldDB" id="A0A9D1R693"/>
<feature type="transmembrane region" description="Helical" evidence="1">
    <location>
        <begin position="123"/>
        <end position="144"/>
    </location>
</feature>
<evidence type="ECO:0000313" key="2">
    <source>
        <dbReference type="EMBL" id="HIW80842.1"/>
    </source>
</evidence>
<feature type="transmembrane region" description="Helical" evidence="1">
    <location>
        <begin position="204"/>
        <end position="225"/>
    </location>
</feature>
<dbReference type="NCBIfam" id="NF038403">
    <property type="entry name" value="perm_prefix_1"/>
    <property type="match status" value="1"/>
</dbReference>
<keyword evidence="1" id="KW-1133">Transmembrane helix</keyword>
<dbReference type="InterPro" id="IPR047928">
    <property type="entry name" value="Perm_prefix_1"/>
</dbReference>
<organism evidence="2 3">
    <name type="scientific">Candidatus Acetatifactor stercoripullorum</name>
    <dbReference type="NCBI Taxonomy" id="2838414"/>
    <lineage>
        <taxon>Bacteria</taxon>
        <taxon>Bacillati</taxon>
        <taxon>Bacillota</taxon>
        <taxon>Clostridia</taxon>
        <taxon>Lachnospirales</taxon>
        <taxon>Lachnospiraceae</taxon>
        <taxon>Acetatifactor</taxon>
    </lineage>
</organism>
<dbReference type="Proteomes" id="UP000824265">
    <property type="component" value="Unassembled WGS sequence"/>
</dbReference>
<keyword evidence="1" id="KW-0472">Membrane</keyword>
<sequence length="230" mass="26269">MNQKIREYIEELFEDAPKTRAAVDLREEIINNGEEKMADLLSQGYKEEDAFDIVIHSIGNVEELFSELRGEEEEREPLGRQQFQKKRAVITSASVGIYILALAVLLIFASLEDYTESLLGMETGMIGVIFACILCIPPTCMLIYSSMMYPKYQKKEENMVEEYKAWKNERKKDKAVKDALSTVLWTLGIACYFVVSFTTGAWGITWVIFLILACLESIISLVFSLKKDEK</sequence>
<proteinExistence type="predicted"/>
<name>A0A9D1R693_9FIRM</name>
<feature type="transmembrane region" description="Helical" evidence="1">
    <location>
        <begin position="179"/>
        <end position="198"/>
    </location>
</feature>
<keyword evidence="1" id="KW-0812">Transmembrane</keyword>
<gene>
    <name evidence="2" type="ORF">H9742_04810</name>
</gene>
<protein>
    <submittedName>
        <fullName evidence="2">Uncharacterized protein</fullName>
    </submittedName>
</protein>
<reference evidence="2" key="1">
    <citation type="journal article" date="2021" name="PeerJ">
        <title>Extensive microbial diversity within the chicken gut microbiome revealed by metagenomics and culture.</title>
        <authorList>
            <person name="Gilroy R."/>
            <person name="Ravi A."/>
            <person name="Getino M."/>
            <person name="Pursley I."/>
            <person name="Horton D.L."/>
            <person name="Alikhan N.F."/>
            <person name="Baker D."/>
            <person name="Gharbi K."/>
            <person name="Hall N."/>
            <person name="Watson M."/>
            <person name="Adriaenssens E.M."/>
            <person name="Foster-Nyarko E."/>
            <person name="Jarju S."/>
            <person name="Secka A."/>
            <person name="Antonio M."/>
            <person name="Oren A."/>
            <person name="Chaudhuri R.R."/>
            <person name="La Ragione R."/>
            <person name="Hildebrand F."/>
            <person name="Pallen M.J."/>
        </authorList>
    </citation>
    <scope>NUCLEOTIDE SEQUENCE</scope>
    <source>
        <strain evidence="2">CHK195-6426</strain>
    </source>
</reference>
<feature type="transmembrane region" description="Helical" evidence="1">
    <location>
        <begin position="88"/>
        <end position="111"/>
    </location>
</feature>
<comment type="caution">
    <text evidence="2">The sequence shown here is derived from an EMBL/GenBank/DDBJ whole genome shotgun (WGS) entry which is preliminary data.</text>
</comment>
<evidence type="ECO:0000313" key="3">
    <source>
        <dbReference type="Proteomes" id="UP000824265"/>
    </source>
</evidence>
<evidence type="ECO:0000256" key="1">
    <source>
        <dbReference type="SAM" id="Phobius"/>
    </source>
</evidence>
<dbReference type="EMBL" id="DXGH01000027">
    <property type="protein sequence ID" value="HIW80842.1"/>
    <property type="molecule type" value="Genomic_DNA"/>
</dbReference>
<reference evidence="2" key="2">
    <citation type="submission" date="2021-04" db="EMBL/GenBank/DDBJ databases">
        <authorList>
            <person name="Gilroy R."/>
        </authorList>
    </citation>
    <scope>NUCLEOTIDE SEQUENCE</scope>
    <source>
        <strain evidence="2">CHK195-6426</strain>
    </source>
</reference>
<accession>A0A9D1R693</accession>